<feature type="transmembrane region" description="Helical" evidence="9">
    <location>
        <begin position="398"/>
        <end position="421"/>
    </location>
</feature>
<accession>A0A800NEB6</accession>
<feature type="transmembrane region" description="Helical" evidence="9">
    <location>
        <begin position="34"/>
        <end position="60"/>
    </location>
</feature>
<protein>
    <recommendedName>
        <fullName evidence="3">Sodium-dependent dicarboxylate transporter SdcS</fullName>
    </recommendedName>
    <alternativeName>
        <fullName evidence="8">Na(+)/dicarboxylate symporter</fullName>
    </alternativeName>
</protein>
<dbReference type="Pfam" id="PF00939">
    <property type="entry name" value="Na_sulph_symp"/>
    <property type="match status" value="1"/>
</dbReference>
<dbReference type="PANTHER" id="PTHR10283">
    <property type="entry name" value="SOLUTE CARRIER FAMILY 13 MEMBER"/>
    <property type="match status" value="1"/>
</dbReference>
<keyword evidence="5" id="KW-0769">Symport</keyword>
<dbReference type="InterPro" id="IPR001898">
    <property type="entry name" value="SLC13A/DASS"/>
</dbReference>
<feature type="transmembrane region" description="Helical" evidence="9">
    <location>
        <begin position="167"/>
        <end position="193"/>
    </location>
</feature>
<keyword evidence="6 9" id="KW-1133">Transmembrane helix</keyword>
<proteinExistence type="inferred from homology"/>
<evidence type="ECO:0000256" key="5">
    <source>
        <dbReference type="ARBA" id="ARBA00022847"/>
    </source>
</evidence>
<keyword evidence="5" id="KW-0813">Transport</keyword>
<sequence>MNKKILMMIAIALYLFFFILPMQWEQWDIKVQSLIALVIIQLLWVGNVFPLAYSSLLVMLMFSFHFFTYEEVLAYIASDVVWLLVSTFIISRAFIDTGLADRLSLMILKCSRGAGKVLVFISFFLVFILSVLVPSNVGKASLLSSVFDSLIRSLKSMDESSNLAKSLFIGITYLIPITGAFVATGASSTIYAYSLLSDSGHHIDYLQWTLTFGVPIAIFAVLLGLAYIIMFPPEKINKEHLLCLLEAKISELGKISAREKKMLAIMGVTLALWITQSMHGYSIPLIGLLGACLTIFPGIGVWEWERARKSINWDIVLFFASTLMVSGMLLSTGTIDLLVKYLTQLLALKTPFMTALILILLTSLMRIMFVNVLGFLAIMLPLVISLGDVLTGFPAMNLVKAVLLAGIPGFFFITQSPVHLISYSYGHFSERDLLKAGAVSFLIWIGVILGAFAFYWQG</sequence>
<feature type="transmembrane region" description="Helical" evidence="9">
    <location>
        <begin position="205"/>
        <end position="229"/>
    </location>
</feature>
<comment type="caution">
    <text evidence="10">The sequence shown here is derived from an EMBL/GenBank/DDBJ whole genome shotgun (WGS) entry which is preliminary data.</text>
</comment>
<feature type="transmembrane region" description="Helical" evidence="9">
    <location>
        <begin position="115"/>
        <end position="133"/>
    </location>
</feature>
<feature type="transmembrane region" description="Helical" evidence="9">
    <location>
        <begin position="72"/>
        <end position="95"/>
    </location>
</feature>
<dbReference type="EMBL" id="VDEM01000005">
    <property type="protein sequence ID" value="KAF0825271.1"/>
    <property type="molecule type" value="Genomic_DNA"/>
</dbReference>
<evidence type="ECO:0000256" key="6">
    <source>
        <dbReference type="ARBA" id="ARBA00022989"/>
    </source>
</evidence>
<reference evidence="10 11" key="1">
    <citation type="journal article" date="2020" name="G3 (Bethesda)">
        <title>Whole Genome Sequencing and Comparative Genomics of Two Nematicidal Bacillus Strains Reveals a Wide Range of Possible Virulence Factors.</title>
        <authorList>
            <person name="Susic N."/>
            <person name="Janezic S."/>
            <person name="Rupnik M."/>
            <person name="Geric Stare B."/>
        </authorList>
    </citation>
    <scope>NUCLEOTIDE SEQUENCE [LARGE SCALE GENOMIC DNA]</scope>
    <source>
        <strain evidence="10 11">I-1582</strain>
    </source>
</reference>
<dbReference type="GO" id="GO:0005886">
    <property type="term" value="C:plasma membrane"/>
    <property type="evidence" value="ECO:0007669"/>
    <property type="project" value="TreeGrafter"/>
</dbReference>
<feature type="transmembrane region" description="Helical" evidence="9">
    <location>
        <begin position="316"/>
        <end position="335"/>
    </location>
</feature>
<gene>
    <name evidence="10" type="ORF">KIS1582_0815</name>
</gene>
<evidence type="ECO:0000256" key="3">
    <source>
        <dbReference type="ARBA" id="ARBA00020150"/>
    </source>
</evidence>
<organism evidence="10 11">
    <name type="scientific">Cytobacillus firmus</name>
    <name type="common">Bacillus firmus</name>
    <dbReference type="NCBI Taxonomy" id="1399"/>
    <lineage>
        <taxon>Bacteria</taxon>
        <taxon>Bacillati</taxon>
        <taxon>Bacillota</taxon>
        <taxon>Bacilli</taxon>
        <taxon>Bacillales</taxon>
        <taxon>Bacillaceae</taxon>
        <taxon>Cytobacillus</taxon>
    </lineage>
</organism>
<evidence type="ECO:0000256" key="4">
    <source>
        <dbReference type="ARBA" id="ARBA00022692"/>
    </source>
</evidence>
<evidence type="ECO:0000256" key="7">
    <source>
        <dbReference type="ARBA" id="ARBA00023136"/>
    </source>
</evidence>
<evidence type="ECO:0000256" key="9">
    <source>
        <dbReference type="SAM" id="Phobius"/>
    </source>
</evidence>
<evidence type="ECO:0000256" key="8">
    <source>
        <dbReference type="ARBA" id="ARBA00031174"/>
    </source>
</evidence>
<dbReference type="Proteomes" id="UP000465778">
    <property type="component" value="Unassembled WGS sequence"/>
</dbReference>
<dbReference type="AlphaFoldDB" id="A0A800NEB6"/>
<dbReference type="GO" id="GO:0008514">
    <property type="term" value="F:organic anion transmembrane transporter activity"/>
    <property type="evidence" value="ECO:0007669"/>
    <property type="project" value="UniProtKB-ARBA"/>
</dbReference>
<evidence type="ECO:0000256" key="2">
    <source>
        <dbReference type="ARBA" id="ARBA00006772"/>
    </source>
</evidence>
<feature type="transmembrane region" description="Helical" evidence="9">
    <location>
        <begin position="341"/>
        <end position="361"/>
    </location>
</feature>
<feature type="transmembrane region" description="Helical" evidence="9">
    <location>
        <begin position="285"/>
        <end position="304"/>
    </location>
</feature>
<dbReference type="RefSeq" id="WP_159344322.1">
    <property type="nucleotide sequence ID" value="NZ_JBALOT010000017.1"/>
</dbReference>
<dbReference type="OrthoDB" id="2339361at2"/>
<dbReference type="GO" id="GO:1905039">
    <property type="term" value="P:carboxylic acid transmembrane transport"/>
    <property type="evidence" value="ECO:0007669"/>
    <property type="project" value="UniProtKB-ARBA"/>
</dbReference>
<evidence type="ECO:0000313" key="10">
    <source>
        <dbReference type="EMBL" id="KAF0825271.1"/>
    </source>
</evidence>
<comment type="similarity">
    <text evidence="2">Belongs to the SLC13A/DASS transporter (TC 2.A.47) family. NADC subfamily.</text>
</comment>
<name>A0A800NEB6_CYTFI</name>
<feature type="transmembrane region" description="Helical" evidence="9">
    <location>
        <begin position="433"/>
        <end position="456"/>
    </location>
</feature>
<evidence type="ECO:0000313" key="11">
    <source>
        <dbReference type="Proteomes" id="UP000465778"/>
    </source>
</evidence>
<evidence type="ECO:0000256" key="1">
    <source>
        <dbReference type="ARBA" id="ARBA00004141"/>
    </source>
</evidence>
<keyword evidence="4 9" id="KW-0812">Transmembrane</keyword>
<keyword evidence="7 9" id="KW-0472">Membrane</keyword>
<dbReference type="GO" id="GO:0015293">
    <property type="term" value="F:symporter activity"/>
    <property type="evidence" value="ECO:0007669"/>
    <property type="project" value="UniProtKB-KW"/>
</dbReference>
<feature type="transmembrane region" description="Helical" evidence="9">
    <location>
        <begin position="5"/>
        <end position="22"/>
    </location>
</feature>
<dbReference type="PANTHER" id="PTHR10283:SF82">
    <property type="entry name" value="SOLUTE CARRIER FAMILY 13 MEMBER 2"/>
    <property type="match status" value="1"/>
</dbReference>
<comment type="subcellular location">
    <subcellularLocation>
        <location evidence="1">Membrane</location>
        <topology evidence="1">Multi-pass membrane protein</topology>
    </subcellularLocation>
</comment>
<feature type="transmembrane region" description="Helical" evidence="9">
    <location>
        <begin position="368"/>
        <end position="386"/>
    </location>
</feature>